<dbReference type="AlphaFoldDB" id="W7XG22"/>
<feature type="compositionally biased region" description="Polar residues" evidence="1">
    <location>
        <begin position="38"/>
        <end position="64"/>
    </location>
</feature>
<proteinExistence type="predicted"/>
<gene>
    <name evidence="2" type="ORF">TTHERM_000149979</name>
</gene>
<feature type="compositionally biased region" description="Polar residues" evidence="1">
    <location>
        <begin position="13"/>
        <end position="29"/>
    </location>
</feature>
<dbReference type="KEGG" id="tet:TTHERM_000149979"/>
<name>W7XG22_TETTS</name>
<feature type="compositionally biased region" description="Basic and acidic residues" evidence="1">
    <location>
        <begin position="1"/>
        <end position="12"/>
    </location>
</feature>
<sequence>MQQNQKTRERSYSHQSSARRMQQNPNIVPQQKPLANTLIPTTNLQPFQTNVDRPQSNRNDPSSRQISQQIQQMKGSQQGQAQQLQQQEVFTQKIKQVRLQMIQNHKYAIRK</sequence>
<reference evidence="3" key="1">
    <citation type="journal article" date="2006" name="PLoS Biol.">
        <title>Macronuclear genome sequence of the ciliate Tetrahymena thermophila, a model eukaryote.</title>
        <authorList>
            <person name="Eisen J.A."/>
            <person name="Coyne R.S."/>
            <person name="Wu M."/>
            <person name="Wu D."/>
            <person name="Thiagarajan M."/>
            <person name="Wortman J.R."/>
            <person name="Badger J.H."/>
            <person name="Ren Q."/>
            <person name="Amedeo P."/>
            <person name="Jones K.M."/>
            <person name="Tallon L.J."/>
            <person name="Delcher A.L."/>
            <person name="Salzberg S.L."/>
            <person name="Silva J.C."/>
            <person name="Haas B.J."/>
            <person name="Majoros W.H."/>
            <person name="Farzad M."/>
            <person name="Carlton J.M."/>
            <person name="Smith R.K. Jr."/>
            <person name="Garg J."/>
            <person name="Pearlman R.E."/>
            <person name="Karrer K.M."/>
            <person name="Sun L."/>
            <person name="Manning G."/>
            <person name="Elde N.C."/>
            <person name="Turkewitz A.P."/>
            <person name="Asai D.J."/>
            <person name="Wilkes D.E."/>
            <person name="Wang Y."/>
            <person name="Cai H."/>
            <person name="Collins K."/>
            <person name="Stewart B.A."/>
            <person name="Lee S.R."/>
            <person name="Wilamowska K."/>
            <person name="Weinberg Z."/>
            <person name="Ruzzo W.L."/>
            <person name="Wloga D."/>
            <person name="Gaertig J."/>
            <person name="Frankel J."/>
            <person name="Tsao C.-C."/>
            <person name="Gorovsky M.A."/>
            <person name="Keeling P.J."/>
            <person name="Waller R.F."/>
            <person name="Patron N.J."/>
            <person name="Cherry J.M."/>
            <person name="Stover N.A."/>
            <person name="Krieger C.J."/>
            <person name="del Toro C."/>
            <person name="Ryder H.F."/>
            <person name="Williamson S.C."/>
            <person name="Barbeau R.A."/>
            <person name="Hamilton E.P."/>
            <person name="Orias E."/>
        </authorList>
    </citation>
    <scope>NUCLEOTIDE SEQUENCE [LARGE SCALE GENOMIC DNA]</scope>
    <source>
        <strain evidence="3">SB210</strain>
    </source>
</reference>
<dbReference type="EMBL" id="GG662603">
    <property type="protein sequence ID" value="EWS73031.1"/>
    <property type="molecule type" value="Genomic_DNA"/>
</dbReference>
<feature type="compositionally biased region" description="Low complexity" evidence="1">
    <location>
        <begin position="65"/>
        <end position="81"/>
    </location>
</feature>
<feature type="region of interest" description="Disordered" evidence="1">
    <location>
        <begin position="1"/>
        <end position="81"/>
    </location>
</feature>
<evidence type="ECO:0000313" key="2">
    <source>
        <dbReference type="EMBL" id="EWS73031.1"/>
    </source>
</evidence>
<evidence type="ECO:0000256" key="1">
    <source>
        <dbReference type="SAM" id="MobiDB-lite"/>
    </source>
</evidence>
<organism evidence="2 3">
    <name type="scientific">Tetrahymena thermophila (strain SB210)</name>
    <dbReference type="NCBI Taxonomy" id="312017"/>
    <lineage>
        <taxon>Eukaryota</taxon>
        <taxon>Sar</taxon>
        <taxon>Alveolata</taxon>
        <taxon>Ciliophora</taxon>
        <taxon>Intramacronucleata</taxon>
        <taxon>Oligohymenophorea</taxon>
        <taxon>Hymenostomatida</taxon>
        <taxon>Tetrahymenina</taxon>
        <taxon>Tetrahymenidae</taxon>
        <taxon>Tetrahymena</taxon>
    </lineage>
</organism>
<dbReference type="GeneID" id="24437548"/>
<keyword evidence="3" id="KW-1185">Reference proteome</keyword>
<dbReference type="InParanoid" id="W7XG22"/>
<protein>
    <submittedName>
        <fullName evidence="2">Uncharacterized protein</fullName>
    </submittedName>
</protein>
<dbReference type="Proteomes" id="UP000009168">
    <property type="component" value="Unassembled WGS sequence"/>
</dbReference>
<accession>W7XG22</accession>
<dbReference type="RefSeq" id="XP_012654428.1">
    <property type="nucleotide sequence ID" value="XM_012798974.1"/>
</dbReference>
<evidence type="ECO:0000313" key="3">
    <source>
        <dbReference type="Proteomes" id="UP000009168"/>
    </source>
</evidence>